<reference evidence="3" key="3">
    <citation type="submission" date="2025-09" db="UniProtKB">
        <authorList>
            <consortium name="Ensembl"/>
        </authorList>
    </citation>
    <scope>IDENTIFICATION</scope>
</reference>
<keyword evidence="4" id="KW-1185">Reference proteome</keyword>
<feature type="signal peptide" evidence="1">
    <location>
        <begin position="1"/>
        <end position="24"/>
    </location>
</feature>
<organism evidence="3 4">
    <name type="scientific">Gadus morhua</name>
    <name type="common">Atlantic cod</name>
    <dbReference type="NCBI Taxonomy" id="8049"/>
    <lineage>
        <taxon>Eukaryota</taxon>
        <taxon>Metazoa</taxon>
        <taxon>Chordata</taxon>
        <taxon>Craniata</taxon>
        <taxon>Vertebrata</taxon>
        <taxon>Euteleostomi</taxon>
        <taxon>Actinopterygii</taxon>
        <taxon>Neopterygii</taxon>
        <taxon>Teleostei</taxon>
        <taxon>Neoteleostei</taxon>
        <taxon>Acanthomorphata</taxon>
        <taxon>Zeiogadaria</taxon>
        <taxon>Gadariae</taxon>
        <taxon>Gadiformes</taxon>
        <taxon>Gadoidei</taxon>
        <taxon>Gadidae</taxon>
        <taxon>Gadus</taxon>
    </lineage>
</organism>
<dbReference type="Proteomes" id="UP000694546">
    <property type="component" value="Chromosome 1"/>
</dbReference>
<gene>
    <name evidence="3" type="primary">LOC115548411</name>
</gene>
<evidence type="ECO:0000313" key="4">
    <source>
        <dbReference type="Proteomes" id="UP000694546"/>
    </source>
</evidence>
<sequence>MRCSLTKVLVGSLLLLTVYLLGRSDLLLTQPGESASELTWPLAKSEGASASWVDGGNYLPLNVSYRLLAGVPAIKQRFLTIGLASVKRKKGSYLLPTLASLFSQSSSKERASMVVVVLLAEFDPVWRGVTLDEIRAAHPSELDKGQLLVIHVPPQFYPPLTALKRNYNDAPERVSFRSKQNVDYSFLMHYSSSQATYYLQLEDDVISAQSFLSTIHKSILERQAVHWALLEFSSLGYIGKLYKAADLPLLARFLFLFYQEMPCDWLLTHFRELLVQKEQILIKPSLFQHIGAFSSFKGNANPLKDMSFEKDVYSNPVADVYSDISVYKDHVPRLAWEAGEGYFWGRTPELGSYLTVVLRAPAVVTSVRVVTGFEGKDVLLFAVVELGQNVETTVRGEKSCKDFRPLGIMNNGMFEKKALEMEFGSSTSCLRLRVTGKHKDWIAIMKIRVTVKTDLHTSLVNGS</sequence>
<keyword evidence="1" id="KW-0732">Signal</keyword>
<feature type="domain" description="MGAT4 conserved region" evidence="2">
    <location>
        <begin position="62"/>
        <end position="308"/>
    </location>
</feature>
<dbReference type="GeneID" id="115548411"/>
<evidence type="ECO:0000256" key="1">
    <source>
        <dbReference type="SAM" id="SignalP"/>
    </source>
</evidence>
<dbReference type="OrthoDB" id="2016523at2759"/>
<evidence type="ECO:0000313" key="3">
    <source>
        <dbReference type="Ensembl" id="ENSGMOP00000006496.2"/>
    </source>
</evidence>
<dbReference type="GO" id="GO:0006487">
    <property type="term" value="P:protein N-linked glycosylation"/>
    <property type="evidence" value="ECO:0007669"/>
    <property type="project" value="TreeGrafter"/>
</dbReference>
<dbReference type="GO" id="GO:0008375">
    <property type="term" value="F:acetylglucosaminyltransferase activity"/>
    <property type="evidence" value="ECO:0007669"/>
    <property type="project" value="TreeGrafter"/>
</dbReference>
<dbReference type="PANTHER" id="PTHR12062:SF11">
    <property type="entry name" value="ALPHA-1,3-MANNOSYL-GLYCOPROTEIN 4-BETA-N-ACETYLGLUCOSAMINYLTRANSFERASE-LIKE PROTEIN MGAT4E"/>
    <property type="match status" value="1"/>
</dbReference>
<feature type="chain" id="PRO_5034015767" evidence="1">
    <location>
        <begin position="25"/>
        <end position="463"/>
    </location>
</feature>
<dbReference type="InterPro" id="IPR006759">
    <property type="entry name" value="Glyco_transf_54"/>
</dbReference>
<name>A0A8C4Z568_GADMO</name>
<dbReference type="Pfam" id="PF04666">
    <property type="entry name" value="MGAT4_cons"/>
    <property type="match status" value="1"/>
</dbReference>
<proteinExistence type="predicted"/>
<dbReference type="AlphaFoldDB" id="A0A8C4Z568"/>
<accession>A0A8C4Z568</accession>
<dbReference type="OMA" id="HFPKLAW"/>
<dbReference type="PANTHER" id="PTHR12062">
    <property type="entry name" value="N-ACETYLGLUCOSAMINYLTRANSFERASE VI"/>
    <property type="match status" value="1"/>
</dbReference>
<dbReference type="RefSeq" id="XP_030218913.1">
    <property type="nucleotide sequence ID" value="XM_030363053.1"/>
</dbReference>
<reference evidence="3" key="1">
    <citation type="submission" date="2019-07" db="EMBL/GenBank/DDBJ databases">
        <authorList>
            <consortium name="Wellcome Sanger Institute Data Sharing"/>
        </authorList>
    </citation>
    <scope>NUCLEOTIDE SEQUENCE [LARGE SCALE GENOMIC DNA]</scope>
</reference>
<dbReference type="KEGG" id="gmh:115548411"/>
<protein>
    <submittedName>
        <fullName evidence="3">Alpha-1,3-mannosyl-glycoprotein 4-beta-N-acetylglucosaminyltransferase C-like</fullName>
    </submittedName>
</protein>
<dbReference type="RefSeq" id="XP_030218903.1">
    <property type="nucleotide sequence ID" value="XM_030363043.1"/>
</dbReference>
<dbReference type="Ensembl" id="ENSGMOT00000006687.2">
    <property type="protein sequence ID" value="ENSGMOP00000006496.2"/>
    <property type="gene ID" value="ENSGMOG00000006132.2"/>
</dbReference>
<reference evidence="3" key="2">
    <citation type="submission" date="2025-08" db="UniProtKB">
        <authorList>
            <consortium name="Ensembl"/>
        </authorList>
    </citation>
    <scope>IDENTIFICATION</scope>
</reference>
<evidence type="ECO:0000259" key="2">
    <source>
        <dbReference type="Pfam" id="PF04666"/>
    </source>
</evidence>
<dbReference type="InterPro" id="IPR057279">
    <property type="entry name" value="MGAT4"/>
</dbReference>
<dbReference type="GeneTree" id="ENSGT00940000163962"/>